<dbReference type="PANTHER" id="PTHR45776">
    <property type="entry name" value="MIP04163P"/>
    <property type="match status" value="1"/>
</dbReference>
<keyword evidence="2" id="KW-0805">Transcription regulation</keyword>
<evidence type="ECO:0000313" key="8">
    <source>
        <dbReference type="EMBL" id="CAG8647374.1"/>
    </source>
</evidence>
<dbReference type="PROSITE" id="PS50888">
    <property type="entry name" value="BHLH"/>
    <property type="match status" value="1"/>
</dbReference>
<name>A0A9N9DNH4_9GLOM</name>
<evidence type="ECO:0000256" key="6">
    <source>
        <dbReference type="SAM" id="MobiDB-lite"/>
    </source>
</evidence>
<feature type="compositionally biased region" description="Basic and acidic residues" evidence="6">
    <location>
        <begin position="254"/>
        <end position="263"/>
    </location>
</feature>
<dbReference type="SUPFAM" id="SSF47459">
    <property type="entry name" value="HLH, helix-loop-helix DNA-binding domain"/>
    <property type="match status" value="1"/>
</dbReference>
<feature type="region of interest" description="Disordered" evidence="6">
    <location>
        <begin position="329"/>
        <end position="353"/>
    </location>
</feature>
<evidence type="ECO:0000256" key="1">
    <source>
        <dbReference type="ARBA" id="ARBA00004123"/>
    </source>
</evidence>
<dbReference type="Proteomes" id="UP000789831">
    <property type="component" value="Unassembled WGS sequence"/>
</dbReference>
<gene>
    <name evidence="8" type="ORF">AGERDE_LOCUS11255</name>
</gene>
<dbReference type="GO" id="GO:0005634">
    <property type="term" value="C:nucleus"/>
    <property type="evidence" value="ECO:0007669"/>
    <property type="project" value="UniProtKB-SubCell"/>
</dbReference>
<dbReference type="CDD" id="cd11387">
    <property type="entry name" value="bHLHzip_USF_MITF"/>
    <property type="match status" value="1"/>
</dbReference>
<feature type="compositionally biased region" description="Polar residues" evidence="6">
    <location>
        <begin position="26"/>
        <end position="38"/>
    </location>
</feature>
<dbReference type="Pfam" id="PF00010">
    <property type="entry name" value="HLH"/>
    <property type="match status" value="1"/>
</dbReference>
<sequence length="353" mass="38432">QPIRLMHPTSYHIEQTQLRNKRGGQEQATNNDESNSPQDLEYGDPASTIMSPLSNSSPIGSPPTNSYEPDEYIGMSHSLKHVGIGSGGGIGNGVDASGGVGGDLENSGGIHVDTGSQFGESPGTQPSIYSPGPDNTDFFFDTAADFSTSAPARALDLKTIPTKFFNNRTHNNSGFSNQYPVSMSLPVTLNQPGTEWFGTSLDQSSGFAAGAHPSSIQFPTGDMPPIMSGEFLQEDETAEKRALMNEKRRKRRESHNAVERRRRDNINEKIQELSTLLPDLYNDSANKPNKGVILRKSVDYIRDLKKIVDQQGTRNQELEALVRDLQSKMNTSSLDGSTSSSLEDQTSSMNMLS</sequence>
<dbReference type="EMBL" id="CAJVPL010004427">
    <property type="protein sequence ID" value="CAG8647374.1"/>
    <property type="molecule type" value="Genomic_DNA"/>
</dbReference>
<feature type="region of interest" description="Disordered" evidence="6">
    <location>
        <begin position="244"/>
        <end position="263"/>
    </location>
</feature>
<reference evidence="8" key="1">
    <citation type="submission" date="2021-06" db="EMBL/GenBank/DDBJ databases">
        <authorList>
            <person name="Kallberg Y."/>
            <person name="Tangrot J."/>
            <person name="Rosling A."/>
        </authorList>
    </citation>
    <scope>NUCLEOTIDE SEQUENCE</scope>
    <source>
        <strain evidence="8">MT106</strain>
    </source>
</reference>
<evidence type="ECO:0000256" key="4">
    <source>
        <dbReference type="ARBA" id="ARBA00023163"/>
    </source>
</evidence>
<evidence type="ECO:0000313" key="9">
    <source>
        <dbReference type="Proteomes" id="UP000789831"/>
    </source>
</evidence>
<evidence type="ECO:0000259" key="7">
    <source>
        <dbReference type="PROSITE" id="PS50888"/>
    </source>
</evidence>
<dbReference type="InterPro" id="IPR036638">
    <property type="entry name" value="HLH_DNA-bd_sf"/>
</dbReference>
<feature type="non-terminal residue" evidence="8">
    <location>
        <position position="353"/>
    </location>
</feature>
<evidence type="ECO:0000256" key="5">
    <source>
        <dbReference type="ARBA" id="ARBA00023242"/>
    </source>
</evidence>
<feature type="domain" description="BHLH" evidence="7">
    <location>
        <begin position="250"/>
        <end position="304"/>
    </location>
</feature>
<accession>A0A9N9DNH4</accession>
<keyword evidence="5" id="KW-0539">Nucleus</keyword>
<keyword evidence="9" id="KW-1185">Reference proteome</keyword>
<dbReference type="OrthoDB" id="690068at2759"/>
<feature type="region of interest" description="Disordered" evidence="6">
    <location>
        <begin position="16"/>
        <end position="69"/>
    </location>
</feature>
<feature type="compositionally biased region" description="Polar residues" evidence="6">
    <location>
        <begin position="48"/>
        <end position="67"/>
    </location>
</feature>
<dbReference type="AlphaFoldDB" id="A0A9N9DNH4"/>
<keyword evidence="3" id="KW-0238">DNA-binding</keyword>
<keyword evidence="4" id="KW-0804">Transcription</keyword>
<protein>
    <submittedName>
        <fullName evidence="8">3319_t:CDS:1</fullName>
    </submittedName>
</protein>
<organism evidence="8 9">
    <name type="scientific">Ambispora gerdemannii</name>
    <dbReference type="NCBI Taxonomy" id="144530"/>
    <lineage>
        <taxon>Eukaryota</taxon>
        <taxon>Fungi</taxon>
        <taxon>Fungi incertae sedis</taxon>
        <taxon>Mucoromycota</taxon>
        <taxon>Glomeromycotina</taxon>
        <taxon>Glomeromycetes</taxon>
        <taxon>Archaeosporales</taxon>
        <taxon>Ambisporaceae</taxon>
        <taxon>Ambispora</taxon>
    </lineage>
</organism>
<dbReference type="Gene3D" id="4.10.280.10">
    <property type="entry name" value="Helix-loop-helix DNA-binding domain"/>
    <property type="match status" value="1"/>
</dbReference>
<dbReference type="PANTHER" id="PTHR45776:SF2">
    <property type="entry name" value="MIP04163P"/>
    <property type="match status" value="1"/>
</dbReference>
<evidence type="ECO:0000256" key="2">
    <source>
        <dbReference type="ARBA" id="ARBA00023015"/>
    </source>
</evidence>
<feature type="compositionally biased region" description="Low complexity" evidence="6">
    <location>
        <begin position="331"/>
        <end position="353"/>
    </location>
</feature>
<dbReference type="GO" id="GO:0000981">
    <property type="term" value="F:DNA-binding transcription factor activity, RNA polymerase II-specific"/>
    <property type="evidence" value="ECO:0007669"/>
    <property type="project" value="TreeGrafter"/>
</dbReference>
<dbReference type="GO" id="GO:0046983">
    <property type="term" value="F:protein dimerization activity"/>
    <property type="evidence" value="ECO:0007669"/>
    <property type="project" value="InterPro"/>
</dbReference>
<dbReference type="SMART" id="SM00353">
    <property type="entry name" value="HLH"/>
    <property type="match status" value="1"/>
</dbReference>
<dbReference type="GO" id="GO:0000978">
    <property type="term" value="F:RNA polymerase II cis-regulatory region sequence-specific DNA binding"/>
    <property type="evidence" value="ECO:0007669"/>
    <property type="project" value="TreeGrafter"/>
</dbReference>
<comment type="caution">
    <text evidence="8">The sequence shown here is derived from an EMBL/GenBank/DDBJ whole genome shotgun (WGS) entry which is preliminary data.</text>
</comment>
<evidence type="ECO:0000256" key="3">
    <source>
        <dbReference type="ARBA" id="ARBA00023125"/>
    </source>
</evidence>
<comment type="subcellular location">
    <subcellularLocation>
        <location evidence="1">Nucleus</location>
    </subcellularLocation>
</comment>
<proteinExistence type="predicted"/>
<dbReference type="InterPro" id="IPR011598">
    <property type="entry name" value="bHLH_dom"/>
</dbReference>